<protein>
    <recommendedName>
        <fullName evidence="2">Phosphatidic acid phosphatase type 2/haloperoxidase domain-containing protein</fullName>
    </recommendedName>
</protein>
<feature type="transmembrane region" description="Helical" evidence="1">
    <location>
        <begin position="253"/>
        <end position="271"/>
    </location>
</feature>
<gene>
    <name evidence="3" type="ORF">METZ01_LOCUS227337</name>
</gene>
<feature type="non-terminal residue" evidence="3">
    <location>
        <position position="372"/>
    </location>
</feature>
<feature type="domain" description="Phosphatidic acid phosphatase type 2/haloperoxidase" evidence="2">
    <location>
        <begin position="105"/>
        <end position="227"/>
    </location>
</feature>
<organism evidence="3">
    <name type="scientific">marine metagenome</name>
    <dbReference type="NCBI Taxonomy" id="408172"/>
    <lineage>
        <taxon>unclassified sequences</taxon>
        <taxon>metagenomes</taxon>
        <taxon>ecological metagenomes</taxon>
    </lineage>
</organism>
<reference evidence="3" key="1">
    <citation type="submission" date="2018-05" db="EMBL/GenBank/DDBJ databases">
        <authorList>
            <person name="Lanie J.A."/>
            <person name="Ng W.-L."/>
            <person name="Kazmierczak K.M."/>
            <person name="Andrzejewski T.M."/>
            <person name="Davidsen T.M."/>
            <person name="Wayne K.J."/>
            <person name="Tettelin H."/>
            <person name="Glass J.I."/>
            <person name="Rusch D."/>
            <person name="Podicherti R."/>
            <person name="Tsui H.-C.T."/>
            <person name="Winkler M.E."/>
        </authorList>
    </citation>
    <scope>NUCLEOTIDE SEQUENCE</scope>
</reference>
<dbReference type="Gene3D" id="1.20.144.10">
    <property type="entry name" value="Phosphatidic acid phosphatase type 2/haloperoxidase"/>
    <property type="match status" value="2"/>
</dbReference>
<proteinExistence type="predicted"/>
<feature type="transmembrane region" description="Helical" evidence="1">
    <location>
        <begin position="21"/>
        <end position="39"/>
    </location>
</feature>
<keyword evidence="1" id="KW-1133">Transmembrane helix</keyword>
<dbReference type="EMBL" id="UINC01055514">
    <property type="protein sequence ID" value="SVB74483.1"/>
    <property type="molecule type" value="Genomic_DNA"/>
</dbReference>
<evidence type="ECO:0000259" key="2">
    <source>
        <dbReference type="SMART" id="SM00014"/>
    </source>
</evidence>
<dbReference type="CDD" id="cd03396">
    <property type="entry name" value="PAP2_like_6"/>
    <property type="match status" value="1"/>
</dbReference>
<dbReference type="Pfam" id="PF01569">
    <property type="entry name" value="PAP2"/>
    <property type="match status" value="1"/>
</dbReference>
<dbReference type="InterPro" id="IPR000326">
    <property type="entry name" value="PAP2/HPO"/>
</dbReference>
<name>A0A382GIL6_9ZZZZ</name>
<dbReference type="AlphaFoldDB" id="A0A382GIL6"/>
<dbReference type="SUPFAM" id="SSF48317">
    <property type="entry name" value="Acid phosphatase/Vanadium-dependent haloperoxidase"/>
    <property type="match status" value="1"/>
</dbReference>
<sequence>MADDSEHSEKLLLANRFQAKGLLVTGLMLLGLLLVTWLLEAFEIDLNVARWAYSHSEGWPLGQEQPWSWIHRYGTIPGFLLTLSAIPAWYFCQRSERFFPWRHYVVIYGLVSILGAGFVVNALLKEHSGRPRPRDVVEFGGNWEFRKALDFGTPGKGRSFPCGHCTMGFSFSVGIVFWQRSRLLATGLLITGLAYGSLVSIARVLQGAHFVTDALWAMGVLWLTLSVLYYFVFKPPLSETKTFTPMPSIQQRRLFSGILLAMLIMTGLYITRRPFYQDYYREFKLPLHSESLLIQTNLNEERFEMEPVGDGLGRLHLEGHGFALPDASFRVDFRFPEAQENPVLHLEVIRSGYFAELETQVKLKLPEDLISR</sequence>
<accession>A0A382GIL6</accession>
<evidence type="ECO:0000256" key="1">
    <source>
        <dbReference type="SAM" id="Phobius"/>
    </source>
</evidence>
<dbReference type="SMART" id="SM00014">
    <property type="entry name" value="acidPPc"/>
    <property type="match status" value="1"/>
</dbReference>
<feature type="transmembrane region" description="Helical" evidence="1">
    <location>
        <begin position="70"/>
        <end position="92"/>
    </location>
</feature>
<feature type="transmembrane region" description="Helical" evidence="1">
    <location>
        <begin position="104"/>
        <end position="124"/>
    </location>
</feature>
<feature type="transmembrane region" description="Helical" evidence="1">
    <location>
        <begin position="183"/>
        <end position="202"/>
    </location>
</feature>
<keyword evidence="1" id="KW-0472">Membrane</keyword>
<feature type="transmembrane region" description="Helical" evidence="1">
    <location>
        <begin position="214"/>
        <end position="233"/>
    </location>
</feature>
<evidence type="ECO:0000313" key="3">
    <source>
        <dbReference type="EMBL" id="SVB74483.1"/>
    </source>
</evidence>
<dbReference type="InterPro" id="IPR036938">
    <property type="entry name" value="PAP2/HPO_sf"/>
</dbReference>
<keyword evidence="1" id="KW-0812">Transmembrane</keyword>